<protein>
    <recommendedName>
        <fullName evidence="8">Probable membrane transporter protein</fullName>
    </recommendedName>
</protein>
<dbReference type="InterPro" id="IPR002781">
    <property type="entry name" value="TM_pro_TauE-like"/>
</dbReference>
<evidence type="ECO:0000256" key="5">
    <source>
        <dbReference type="ARBA" id="ARBA00022692"/>
    </source>
</evidence>
<feature type="transmembrane region" description="Helical" evidence="8">
    <location>
        <begin position="77"/>
        <end position="97"/>
    </location>
</feature>
<evidence type="ECO:0000313" key="10">
    <source>
        <dbReference type="Proteomes" id="UP001201549"/>
    </source>
</evidence>
<evidence type="ECO:0000256" key="3">
    <source>
        <dbReference type="ARBA" id="ARBA00022448"/>
    </source>
</evidence>
<evidence type="ECO:0000256" key="4">
    <source>
        <dbReference type="ARBA" id="ARBA00022475"/>
    </source>
</evidence>
<dbReference type="RefSeq" id="WP_238894933.1">
    <property type="nucleotide sequence ID" value="NZ_JAKOGG010000002.1"/>
</dbReference>
<feature type="transmembrane region" description="Helical" evidence="8">
    <location>
        <begin position="143"/>
        <end position="166"/>
    </location>
</feature>
<feature type="transmembrane region" description="Helical" evidence="8">
    <location>
        <begin position="103"/>
        <end position="122"/>
    </location>
</feature>
<dbReference type="EMBL" id="JAKOGG010000002">
    <property type="protein sequence ID" value="MCS4555533.1"/>
    <property type="molecule type" value="Genomic_DNA"/>
</dbReference>
<comment type="caution">
    <text evidence="9">The sequence shown here is derived from an EMBL/GenBank/DDBJ whole genome shotgun (WGS) entry which is preliminary data.</text>
</comment>
<feature type="transmembrane region" description="Helical" evidence="8">
    <location>
        <begin position="12"/>
        <end position="39"/>
    </location>
</feature>
<evidence type="ECO:0000256" key="2">
    <source>
        <dbReference type="ARBA" id="ARBA00009142"/>
    </source>
</evidence>
<feature type="transmembrane region" description="Helical" evidence="8">
    <location>
        <begin position="181"/>
        <end position="200"/>
    </location>
</feature>
<organism evidence="9 10">
    <name type="scientific">Shewanella electrica</name>
    <dbReference type="NCBI Taxonomy" id="515560"/>
    <lineage>
        <taxon>Bacteria</taxon>
        <taxon>Pseudomonadati</taxon>
        <taxon>Pseudomonadota</taxon>
        <taxon>Gammaproteobacteria</taxon>
        <taxon>Alteromonadales</taxon>
        <taxon>Shewanellaceae</taxon>
        <taxon>Shewanella</taxon>
    </lineage>
</organism>
<dbReference type="PANTHER" id="PTHR30269:SF25">
    <property type="entry name" value="MEMBRANE TRANSPORTER PROTEIN-RELATED"/>
    <property type="match status" value="1"/>
</dbReference>
<evidence type="ECO:0000256" key="8">
    <source>
        <dbReference type="RuleBase" id="RU363041"/>
    </source>
</evidence>
<dbReference type="PANTHER" id="PTHR30269">
    <property type="entry name" value="TRANSMEMBRANE PROTEIN YFCA"/>
    <property type="match status" value="1"/>
</dbReference>
<feature type="transmembrane region" description="Helical" evidence="8">
    <location>
        <begin position="207"/>
        <end position="228"/>
    </location>
</feature>
<name>A0ABT2FH12_9GAMM</name>
<keyword evidence="4 8" id="KW-1003">Cell membrane</keyword>
<dbReference type="Proteomes" id="UP001201549">
    <property type="component" value="Unassembled WGS sequence"/>
</dbReference>
<keyword evidence="3" id="KW-0813">Transport</keyword>
<reference evidence="10" key="1">
    <citation type="submission" date="2023-07" db="EMBL/GenBank/DDBJ databases">
        <title>Shewanella mangrovi sp. nov., an acetaldehyde- degrading bacterium isolated from mangrove sediment.</title>
        <authorList>
            <person name="Liu Y."/>
        </authorList>
    </citation>
    <scope>NUCLEOTIDE SEQUENCE [LARGE SCALE GENOMIC DNA]</scope>
    <source>
        <strain evidence="10">C32</strain>
    </source>
</reference>
<proteinExistence type="inferred from homology"/>
<evidence type="ECO:0000313" key="9">
    <source>
        <dbReference type="EMBL" id="MCS4555533.1"/>
    </source>
</evidence>
<comment type="similarity">
    <text evidence="2 8">Belongs to the 4-toluene sulfonate uptake permease (TSUP) (TC 2.A.102) family.</text>
</comment>
<accession>A0ABT2FH12</accession>
<sequence>MEILATSINWLVLAGAGLLAGFIDAIVGGGGLLSIPALLSVGMPAHLSLGTNKLASSMSSSTAAYTYYKKHLFDPRLWKKCFIATAVGAVVGSVLVYLIDGDLLEKILPVIVILVALYSLLFRKVLHGEFHPPKHRPRTKRQLLQGFILGSYDGFAGPGLGSMWIVSSRVLYKLSFLKSCALSRAMTFVSNIVALAIFIYHGNVDFAVGLLLGSSMMLGSYIGTHSAIRFGLPFIRPLFITMVIIIAIHLSWNAWT</sequence>
<evidence type="ECO:0000256" key="1">
    <source>
        <dbReference type="ARBA" id="ARBA00004651"/>
    </source>
</evidence>
<keyword evidence="10" id="KW-1185">Reference proteome</keyword>
<evidence type="ECO:0000256" key="7">
    <source>
        <dbReference type="ARBA" id="ARBA00023136"/>
    </source>
</evidence>
<dbReference type="InterPro" id="IPR052017">
    <property type="entry name" value="TSUP"/>
</dbReference>
<comment type="subcellular location">
    <subcellularLocation>
        <location evidence="1 8">Cell membrane</location>
        <topology evidence="1 8">Multi-pass membrane protein</topology>
    </subcellularLocation>
</comment>
<gene>
    <name evidence="9" type="ORF">L9G74_03715</name>
</gene>
<dbReference type="Pfam" id="PF01925">
    <property type="entry name" value="TauE"/>
    <property type="match status" value="1"/>
</dbReference>
<keyword evidence="5 8" id="KW-0812">Transmembrane</keyword>
<keyword evidence="6 8" id="KW-1133">Transmembrane helix</keyword>
<evidence type="ECO:0000256" key="6">
    <source>
        <dbReference type="ARBA" id="ARBA00022989"/>
    </source>
</evidence>
<feature type="transmembrane region" description="Helical" evidence="8">
    <location>
        <begin position="234"/>
        <end position="255"/>
    </location>
</feature>
<keyword evidence="7 8" id="KW-0472">Membrane</keyword>